<evidence type="ECO:0000259" key="5">
    <source>
        <dbReference type="Pfam" id="PF00496"/>
    </source>
</evidence>
<feature type="transmembrane region" description="Helical" evidence="4">
    <location>
        <begin position="7"/>
        <end position="34"/>
    </location>
</feature>
<accession>A0A0G0N7W6</accession>
<gene>
    <name evidence="6" type="ORF">UT39_C0006G0054</name>
</gene>
<sequence>MRFFLKLVLAFIIKFRGVIIFGIIMGCALSIFLIKKLPSIHLKTTANIGYTGRYTIDELPYEISSLISRGLVKSEASGEIYGDLAESWSIEDNGKRWVFRLKDNVYWQDRKKFSVNDTNYNFQDVAIEKSGNAIIFNLNEPYIPFIVLLEKPIFKKGLLGTGEWKVKNLSLKGGYIQKITLSEGSETQNIKFYPTEEQLKFAFKMGEVSIAKNLSSPIPFEKWDDTKVEKNVKNNQVVVIFFNTGDTFLADKNFRLALNYSIDKSVFESRALSPINPESYFYNPQVKSYDFDLEKARSLLKDIQDKLPNDYVIKLISSPNLIDTAENVSKMWRDLGINSNVLVSSVIPSDYQAFITVFDIPKDPDQYSLWHSTQTQTNITKYKNLRIDKLLEEGRVEMDREDRKKTYLDFQRYLLEDSPAIFLFHPIWYNVFRN</sequence>
<comment type="similarity">
    <text evidence="1">Belongs to the bacterial solute-binding protein 5 family.</text>
</comment>
<keyword evidence="2" id="KW-0813">Transport</keyword>
<dbReference type="Gene3D" id="3.40.190.10">
    <property type="entry name" value="Periplasmic binding protein-like II"/>
    <property type="match status" value="1"/>
</dbReference>
<evidence type="ECO:0000256" key="1">
    <source>
        <dbReference type="ARBA" id="ARBA00005695"/>
    </source>
</evidence>
<keyword evidence="4" id="KW-0472">Membrane</keyword>
<dbReference type="PANTHER" id="PTHR30290">
    <property type="entry name" value="PERIPLASMIC BINDING COMPONENT OF ABC TRANSPORTER"/>
    <property type="match status" value="1"/>
</dbReference>
<keyword evidence="4" id="KW-0812">Transmembrane</keyword>
<protein>
    <submittedName>
        <fullName evidence="6">Extracellular solute-binding protein family 5</fullName>
    </submittedName>
</protein>
<organism evidence="6 7">
    <name type="scientific">Candidatus Woesebacteria bacterium GW2011_GWA1_39_21</name>
    <dbReference type="NCBI Taxonomy" id="1618550"/>
    <lineage>
        <taxon>Bacteria</taxon>
        <taxon>Candidatus Woeseibacteriota</taxon>
    </lineage>
</organism>
<dbReference type="GO" id="GO:0043190">
    <property type="term" value="C:ATP-binding cassette (ABC) transporter complex"/>
    <property type="evidence" value="ECO:0007669"/>
    <property type="project" value="InterPro"/>
</dbReference>
<dbReference type="SUPFAM" id="SSF53850">
    <property type="entry name" value="Periplasmic binding protein-like II"/>
    <property type="match status" value="1"/>
</dbReference>
<dbReference type="STRING" id="1618550.UT39_C0006G0054"/>
<feature type="domain" description="Solute-binding protein family 5" evidence="5">
    <location>
        <begin position="189"/>
        <end position="344"/>
    </location>
</feature>
<keyword evidence="4" id="KW-1133">Transmembrane helix</keyword>
<dbReference type="InterPro" id="IPR030678">
    <property type="entry name" value="Peptide/Ni-bd"/>
</dbReference>
<dbReference type="GO" id="GO:0042597">
    <property type="term" value="C:periplasmic space"/>
    <property type="evidence" value="ECO:0007669"/>
    <property type="project" value="UniProtKB-ARBA"/>
</dbReference>
<dbReference type="InterPro" id="IPR039424">
    <property type="entry name" value="SBP_5"/>
</dbReference>
<dbReference type="GO" id="GO:1904680">
    <property type="term" value="F:peptide transmembrane transporter activity"/>
    <property type="evidence" value="ECO:0007669"/>
    <property type="project" value="TreeGrafter"/>
</dbReference>
<dbReference type="Proteomes" id="UP000034246">
    <property type="component" value="Unassembled WGS sequence"/>
</dbReference>
<evidence type="ECO:0000256" key="2">
    <source>
        <dbReference type="ARBA" id="ARBA00022448"/>
    </source>
</evidence>
<evidence type="ECO:0000256" key="4">
    <source>
        <dbReference type="SAM" id="Phobius"/>
    </source>
</evidence>
<dbReference type="CDD" id="cd00995">
    <property type="entry name" value="PBP2_NikA_DppA_OppA_like"/>
    <property type="match status" value="1"/>
</dbReference>
<dbReference type="InterPro" id="IPR000914">
    <property type="entry name" value="SBP_5_dom"/>
</dbReference>
<keyword evidence="3" id="KW-0732">Signal</keyword>
<name>A0A0G0N7W6_9BACT</name>
<dbReference type="Gene3D" id="3.10.105.10">
    <property type="entry name" value="Dipeptide-binding Protein, Domain 3"/>
    <property type="match status" value="1"/>
</dbReference>
<dbReference type="GO" id="GO:0015833">
    <property type="term" value="P:peptide transport"/>
    <property type="evidence" value="ECO:0007669"/>
    <property type="project" value="TreeGrafter"/>
</dbReference>
<dbReference type="PANTHER" id="PTHR30290:SF9">
    <property type="entry name" value="OLIGOPEPTIDE-BINDING PROTEIN APPA"/>
    <property type="match status" value="1"/>
</dbReference>
<proteinExistence type="inferred from homology"/>
<evidence type="ECO:0000313" key="6">
    <source>
        <dbReference type="EMBL" id="KKR11548.1"/>
    </source>
</evidence>
<evidence type="ECO:0000313" key="7">
    <source>
        <dbReference type="Proteomes" id="UP000034246"/>
    </source>
</evidence>
<dbReference type="PIRSF" id="PIRSF002741">
    <property type="entry name" value="MppA"/>
    <property type="match status" value="1"/>
</dbReference>
<dbReference type="Gene3D" id="3.90.76.10">
    <property type="entry name" value="Dipeptide-binding Protein, Domain 1"/>
    <property type="match status" value="1"/>
</dbReference>
<dbReference type="EMBL" id="LBWP01000006">
    <property type="protein sequence ID" value="KKR11548.1"/>
    <property type="molecule type" value="Genomic_DNA"/>
</dbReference>
<reference evidence="6 7" key="1">
    <citation type="journal article" date="2015" name="Nature">
        <title>rRNA introns, odd ribosomes, and small enigmatic genomes across a large radiation of phyla.</title>
        <authorList>
            <person name="Brown C.T."/>
            <person name="Hug L.A."/>
            <person name="Thomas B.C."/>
            <person name="Sharon I."/>
            <person name="Castelle C.J."/>
            <person name="Singh A."/>
            <person name="Wilkins M.J."/>
            <person name="Williams K.H."/>
            <person name="Banfield J.F."/>
        </authorList>
    </citation>
    <scope>NUCLEOTIDE SEQUENCE [LARGE SCALE GENOMIC DNA]</scope>
</reference>
<dbReference type="PROSITE" id="PS51257">
    <property type="entry name" value="PROKAR_LIPOPROTEIN"/>
    <property type="match status" value="1"/>
</dbReference>
<dbReference type="Pfam" id="PF00496">
    <property type="entry name" value="SBP_bac_5"/>
    <property type="match status" value="2"/>
</dbReference>
<comment type="caution">
    <text evidence="6">The sequence shown here is derived from an EMBL/GenBank/DDBJ whole genome shotgun (WGS) entry which is preliminary data.</text>
</comment>
<dbReference type="AlphaFoldDB" id="A0A0G0N7W6"/>
<evidence type="ECO:0000256" key="3">
    <source>
        <dbReference type="ARBA" id="ARBA00022729"/>
    </source>
</evidence>
<feature type="domain" description="Solute-binding protein family 5" evidence="5">
    <location>
        <begin position="79"/>
        <end position="129"/>
    </location>
</feature>